<dbReference type="PANTHER" id="PTHR38034">
    <property type="entry name" value="INNER MEMBRANE PROTEIN YPJD"/>
    <property type="match status" value="1"/>
</dbReference>
<feature type="domain" description="Cytochrome c assembly protein" evidence="2">
    <location>
        <begin position="45"/>
        <end position="264"/>
    </location>
</feature>
<feature type="transmembrane region" description="Helical" evidence="1">
    <location>
        <begin position="93"/>
        <end position="113"/>
    </location>
</feature>
<proteinExistence type="predicted"/>
<reference evidence="5" key="1">
    <citation type="submission" date="2019-02" db="EMBL/GenBank/DDBJ databases">
        <authorList>
            <person name="Gruber-Vodicka R. H."/>
            <person name="Seah K. B. B."/>
        </authorList>
    </citation>
    <scope>NUCLEOTIDE SEQUENCE</scope>
    <source>
        <strain evidence="3">BECK_BZ197</strain>
        <strain evidence="5">BECK_BZ198</strain>
        <strain evidence="4">BECK_BZ199</strain>
    </source>
</reference>
<evidence type="ECO:0000313" key="5">
    <source>
        <dbReference type="EMBL" id="VFK74970.1"/>
    </source>
</evidence>
<dbReference type="EMBL" id="CAADFQ010000012">
    <property type="protein sequence ID" value="VFK29857.1"/>
    <property type="molecule type" value="Genomic_DNA"/>
</dbReference>
<dbReference type="GO" id="GO:0020037">
    <property type="term" value="F:heme binding"/>
    <property type="evidence" value="ECO:0007669"/>
    <property type="project" value="InterPro"/>
</dbReference>
<accession>A0A451B9K5</accession>
<feature type="transmembrane region" description="Helical" evidence="1">
    <location>
        <begin position="35"/>
        <end position="53"/>
    </location>
</feature>
<dbReference type="GO" id="GO:0017004">
    <property type="term" value="P:cytochrome complex assembly"/>
    <property type="evidence" value="ECO:0007669"/>
    <property type="project" value="InterPro"/>
</dbReference>
<evidence type="ECO:0000256" key="1">
    <source>
        <dbReference type="SAM" id="Phobius"/>
    </source>
</evidence>
<protein>
    <submittedName>
        <fullName evidence="5">ABC-type uncharacterized transport system, permease component</fullName>
    </submittedName>
</protein>
<dbReference type="InterPro" id="IPR002541">
    <property type="entry name" value="Cyt_c_assembly"/>
</dbReference>
<feature type="transmembrane region" description="Helical" evidence="1">
    <location>
        <begin position="65"/>
        <end position="86"/>
    </location>
</feature>
<gene>
    <name evidence="3" type="ORF">BECKMB1821G_GA0114241_101138</name>
    <name evidence="5" type="ORF">BECKMB1821H_GA0114242_101328</name>
    <name evidence="4" type="ORF">BECKMB1821I_GA0114274_101228</name>
</gene>
<sequence length="270" mass="29819">MFLSLASILFYLVATALLGFRLSSVSLSRSNGIQVGLFGSSILGAALHGAALYELTLTSSGFNLGFFPAMSLISWGIVLVLLMGAMVRPLENLGILVLPLAAMTVAMALVYPGRHMLPEGMGLGVKIHIVLSILAASVLAIAAFQSVFLAFQERSLRRKRLRKIFGIFPPLRTQESILFQLIGVGFFLLSLSLVSGMTFLNDMFVQHLAHKTVLSVFAWVVFAGLLWGRWRYGWRGRRIIRWSLMGFVTLMLAYFGSKLVLEIILGRAWY</sequence>
<evidence type="ECO:0000313" key="4">
    <source>
        <dbReference type="EMBL" id="VFK29857.1"/>
    </source>
</evidence>
<dbReference type="GO" id="GO:0005886">
    <property type="term" value="C:plasma membrane"/>
    <property type="evidence" value="ECO:0007669"/>
    <property type="project" value="TreeGrafter"/>
</dbReference>
<feature type="transmembrane region" description="Helical" evidence="1">
    <location>
        <begin position="6"/>
        <end position="23"/>
    </location>
</feature>
<keyword evidence="1" id="KW-0812">Transmembrane</keyword>
<dbReference type="InterPro" id="IPR052372">
    <property type="entry name" value="YpjD/HemX"/>
</dbReference>
<feature type="transmembrane region" description="Helical" evidence="1">
    <location>
        <begin position="177"/>
        <end position="200"/>
    </location>
</feature>
<dbReference type="AlphaFoldDB" id="A0A451B9K5"/>
<name>A0A451B9K5_9GAMM</name>
<feature type="transmembrane region" description="Helical" evidence="1">
    <location>
        <begin position="242"/>
        <end position="265"/>
    </location>
</feature>
<keyword evidence="1" id="KW-1133">Transmembrane helix</keyword>
<dbReference type="PANTHER" id="PTHR38034:SF1">
    <property type="entry name" value="INNER MEMBRANE PROTEIN YPJD"/>
    <property type="match status" value="1"/>
</dbReference>
<feature type="transmembrane region" description="Helical" evidence="1">
    <location>
        <begin position="212"/>
        <end position="230"/>
    </location>
</feature>
<dbReference type="Pfam" id="PF01578">
    <property type="entry name" value="Cytochrom_C_asm"/>
    <property type="match status" value="1"/>
</dbReference>
<organism evidence="5">
    <name type="scientific">Candidatus Kentrum sp. MB</name>
    <dbReference type="NCBI Taxonomy" id="2138164"/>
    <lineage>
        <taxon>Bacteria</taxon>
        <taxon>Pseudomonadati</taxon>
        <taxon>Pseudomonadota</taxon>
        <taxon>Gammaproteobacteria</taxon>
        <taxon>Candidatus Kentrum</taxon>
    </lineage>
</organism>
<keyword evidence="1" id="KW-0472">Membrane</keyword>
<dbReference type="EMBL" id="CAADGH010000013">
    <property type="protein sequence ID" value="VFK74970.1"/>
    <property type="molecule type" value="Genomic_DNA"/>
</dbReference>
<evidence type="ECO:0000259" key="2">
    <source>
        <dbReference type="Pfam" id="PF01578"/>
    </source>
</evidence>
<feature type="transmembrane region" description="Helical" evidence="1">
    <location>
        <begin position="125"/>
        <end position="151"/>
    </location>
</feature>
<evidence type="ECO:0000313" key="3">
    <source>
        <dbReference type="EMBL" id="VFK25096.1"/>
    </source>
</evidence>
<dbReference type="EMBL" id="CAADFO010000011">
    <property type="protein sequence ID" value="VFK25096.1"/>
    <property type="molecule type" value="Genomic_DNA"/>
</dbReference>